<sequence length="333" mass="38062">MDIDSIVHTITSQKNLRENIVIDCGHTTIFSSHDGYSFGIQGEPSPTEIRTFELGIALHDALKRHNKNASINLYLSDLIGIKGGNDERRKITQDIQHREKAVYIPKAYQKLLAASEIPLEKVAIHLQSKGNDHFRKIMRRTRSEIEQLKSTSQNYIHEVFNKTNALFLSTEDQGLFSLTTPYLFDTHDEDSYFGGSWWKNNENQIKQSDLENCPLARLKKNPVINLYETGGRVLCPATYGGLLCQFDNSVDHIAIYARADDEFIGEKVYRGVISANLLIENFSRNCAQIIINKEELIEYTFIEKNLIGRSSTDSMEFTNQIQDMLHNNNMKII</sequence>
<proteinExistence type="predicted"/>
<gene>
    <name evidence="1" type="ORF">ACS77_09665</name>
</gene>
<organism evidence="1 2">
    <name type="scientific">Pseudomonas syringae</name>
    <dbReference type="NCBI Taxonomy" id="317"/>
    <lineage>
        <taxon>Bacteria</taxon>
        <taxon>Pseudomonadati</taxon>
        <taxon>Pseudomonadota</taxon>
        <taxon>Gammaproteobacteria</taxon>
        <taxon>Pseudomonadales</taxon>
        <taxon>Pseudomonadaceae</taxon>
        <taxon>Pseudomonas</taxon>
    </lineage>
</organism>
<dbReference type="PATRIC" id="fig|317.197.peg.1096"/>
<comment type="caution">
    <text evidence="1">The sequence shown here is derived from an EMBL/GenBank/DDBJ whole genome shotgun (WGS) entry which is preliminary data.</text>
</comment>
<name>A0A0L1MHF4_PSESX</name>
<protein>
    <submittedName>
        <fullName evidence="1">Uncharacterized protein</fullName>
    </submittedName>
</protein>
<reference evidence="1 2" key="1">
    <citation type="submission" date="2015-06" db="EMBL/GenBank/DDBJ databases">
        <authorList>
            <person name="Hoefler B.C."/>
            <person name="Straight P.D."/>
        </authorList>
    </citation>
    <scope>NUCLEOTIDE SEQUENCE [LARGE SCALE GENOMIC DNA]</scope>
    <source>
        <strain evidence="1 2">Riq4</strain>
    </source>
</reference>
<dbReference type="OrthoDB" id="7066264at2"/>
<dbReference type="AlphaFoldDB" id="A0A0L1MHF4"/>
<evidence type="ECO:0000313" key="2">
    <source>
        <dbReference type="Proteomes" id="UP000036955"/>
    </source>
</evidence>
<evidence type="ECO:0000313" key="1">
    <source>
        <dbReference type="EMBL" id="KNH27922.1"/>
    </source>
</evidence>
<dbReference type="Proteomes" id="UP000036955">
    <property type="component" value="Unassembled WGS sequence"/>
</dbReference>
<dbReference type="EMBL" id="LFQK01000016">
    <property type="protein sequence ID" value="KNH27922.1"/>
    <property type="molecule type" value="Genomic_DNA"/>
</dbReference>
<accession>A0A0L1MHF4</accession>